<dbReference type="AlphaFoldDB" id="A0A812K4L7"/>
<name>A0A812K4L7_9DINO</name>
<keyword evidence="2" id="KW-1185">Reference proteome</keyword>
<evidence type="ECO:0000313" key="2">
    <source>
        <dbReference type="Proteomes" id="UP000604046"/>
    </source>
</evidence>
<accession>A0A812K4L7</accession>
<dbReference type="InterPro" id="IPR052055">
    <property type="entry name" value="Hepadnavirus_pol/RT"/>
</dbReference>
<dbReference type="Proteomes" id="UP000604046">
    <property type="component" value="Unassembled WGS sequence"/>
</dbReference>
<organism evidence="1 2">
    <name type="scientific">Symbiodinium natans</name>
    <dbReference type="NCBI Taxonomy" id="878477"/>
    <lineage>
        <taxon>Eukaryota</taxon>
        <taxon>Sar</taxon>
        <taxon>Alveolata</taxon>
        <taxon>Dinophyceae</taxon>
        <taxon>Suessiales</taxon>
        <taxon>Symbiodiniaceae</taxon>
        <taxon>Symbiodinium</taxon>
    </lineage>
</organism>
<dbReference type="InterPro" id="IPR043502">
    <property type="entry name" value="DNA/RNA_pol_sf"/>
</dbReference>
<comment type="caution">
    <text evidence="1">The sequence shown here is derived from an EMBL/GenBank/DDBJ whole genome shotgun (WGS) entry which is preliminary data.</text>
</comment>
<dbReference type="EMBL" id="CAJNDS010000541">
    <property type="protein sequence ID" value="CAE7216725.1"/>
    <property type="molecule type" value="Genomic_DNA"/>
</dbReference>
<sequence length="725" mass="80921">MANGGNGILLAVPDMVAESRSAVIVDDVSSGGRCDLPGTPVHSLGYPITDGGGVVSSADWSIPREQKDFFAPLRKSFFDLASRWRLIPRLRARMEQSSEESLFSATEVLELRECVQNFLRKEGLECNLDIPQYQPFLLDMWRALGSLTGDIDRDLPRILEEGVGTGIKSPIAPSGVWDERMESSCFDEYDLRVFETPWQSASEDVAFTRSLIMKDVEAGFAYILPGGESEARSRWGPHVAAGKLGVVRVPGKNPRLIGDGSVSGANGASCIPEKMRMPDLESIQRFISEAVTSEDWWMFSFDVQGAHKLVCVREDEQGFSIFILDGVWYVYRTCYFGCRWAAYWFSRVGSWLVRLLHRFIWIQHGLFLYVDDGLEFLPCSVGPLLATSTLMLLTAVGVPLSWKKVKMEQELVWIGWRFNTMAGAAFLPYEKAARIVNYLRKLCVSGARVERRELEKAIGLLVWFCEGAFWLRPWLSCLYKLLYKPSVVTRKLLACQFHDVVSSLSAELTTGRHFRKFDVGSGWKLHSVNNTEVSSLSCRALQTPRVKHGCVSAVRHRHGAGIGGWWVPADDGIVQESEAFWFSVVLPKQSWPKWLQLSASGSDSLQSGIAAFEALAQLCLLLLRHRHGHYDSGGFTLRFSQLCDNAGVSALSDKLMTQSTPLCYVLQALGFYCCQLGVVLHSNHIAGKKNQWADSLSRGTIPSGFCSSKRQDLDVGAILRVPWQV</sequence>
<dbReference type="PANTHER" id="PTHR33050:SF7">
    <property type="entry name" value="RIBONUCLEASE H"/>
    <property type="match status" value="1"/>
</dbReference>
<gene>
    <name evidence="1" type="ORF">SNAT2548_LOCUS7663</name>
</gene>
<dbReference type="PANTHER" id="PTHR33050">
    <property type="entry name" value="REVERSE TRANSCRIPTASE DOMAIN-CONTAINING PROTEIN"/>
    <property type="match status" value="1"/>
</dbReference>
<dbReference type="OrthoDB" id="411122at2759"/>
<evidence type="ECO:0000313" key="1">
    <source>
        <dbReference type="EMBL" id="CAE7216725.1"/>
    </source>
</evidence>
<protein>
    <recommendedName>
        <fullName evidence="3">Reverse transcriptase domain-containing protein</fullName>
    </recommendedName>
</protein>
<dbReference type="SUPFAM" id="SSF56672">
    <property type="entry name" value="DNA/RNA polymerases"/>
    <property type="match status" value="1"/>
</dbReference>
<proteinExistence type="predicted"/>
<reference evidence="1" key="1">
    <citation type="submission" date="2021-02" db="EMBL/GenBank/DDBJ databases">
        <authorList>
            <person name="Dougan E. K."/>
            <person name="Rhodes N."/>
            <person name="Thang M."/>
            <person name="Chan C."/>
        </authorList>
    </citation>
    <scope>NUCLEOTIDE SEQUENCE</scope>
</reference>
<evidence type="ECO:0008006" key="3">
    <source>
        <dbReference type="Google" id="ProtNLM"/>
    </source>
</evidence>